<evidence type="ECO:0000313" key="2">
    <source>
        <dbReference type="Proteomes" id="UP001166004"/>
    </source>
</evidence>
<keyword evidence="2" id="KW-1185">Reference proteome</keyword>
<organism evidence="1 2">
    <name type="scientific">Pelagibacter ubique</name>
    <dbReference type="NCBI Taxonomy" id="198252"/>
    <lineage>
        <taxon>Bacteria</taxon>
        <taxon>Pseudomonadati</taxon>
        <taxon>Pseudomonadota</taxon>
        <taxon>Alphaproteobacteria</taxon>
        <taxon>Candidatus Pelagibacterales</taxon>
        <taxon>Candidatus Pelagibacteraceae</taxon>
        <taxon>Candidatus Pelagibacter</taxon>
    </lineage>
</organism>
<sequence>MNTYIFIPDTNNKAGLGHFFRCLKYSDFIIKPHKIIFLIKKNFDKKFLKKNNYNKIEIKYIFYENLKQTLIASKDKNKNIITFLDSYNLKLQNLNFKIISKKHINILDFKMNFKSDYTIDHTFKRKIGYHKNKNSRFLLGIKYFPILNKLSFLKREIILINFGSVKDKLLINQSLTFLRKLNLNEVYKIVIISNNSSEKDFANIKIKNRIFFYKFVSNISKFYRRTFFSFGACGISLYEKCFYNIPSISKSLAKNQYFNFKNFNANGCILEFDRVTKLNIKRIEEKQKFFNNVFKTEACIKKKFNYKKNKKNLNTLFKKINEN</sequence>
<dbReference type="Gene3D" id="3.40.50.11190">
    <property type="match status" value="1"/>
</dbReference>
<dbReference type="RefSeq" id="WP_169035621.1">
    <property type="nucleotide sequence ID" value="NZ_LANA01000001.1"/>
</dbReference>
<protein>
    <submittedName>
        <fullName evidence="1">Spore coat polysaccharide biosynthesis predicted glycosyltransferase SpsG</fullName>
    </submittedName>
</protein>
<gene>
    <name evidence="1" type="ORF">VP91_00002390</name>
</gene>
<name>A0ABX1SZ40_PELUQ</name>
<reference evidence="1 2" key="1">
    <citation type="submission" date="2019-07" db="EMBL/GenBank/DDBJ databases">
        <title>SAR11 Genome Evolution.</title>
        <authorList>
            <person name="Giovannoni S."/>
        </authorList>
    </citation>
    <scope>NUCLEOTIDE SEQUENCE [LARGE SCALE GENOMIC DNA]</scope>
    <source>
        <strain evidence="1 2">HTCC9565</strain>
    </source>
</reference>
<comment type="caution">
    <text evidence="1">The sequence shown here is derived from an EMBL/GenBank/DDBJ whole genome shotgun (WGS) entry which is preliminary data.</text>
</comment>
<proteinExistence type="predicted"/>
<dbReference type="Proteomes" id="UP001166004">
    <property type="component" value="Unassembled WGS sequence"/>
</dbReference>
<dbReference type="Gene3D" id="3.40.50.2000">
    <property type="entry name" value="Glycogen Phosphorylase B"/>
    <property type="match status" value="1"/>
</dbReference>
<evidence type="ECO:0000313" key="1">
    <source>
        <dbReference type="EMBL" id="NMN67106.1"/>
    </source>
</evidence>
<dbReference type="EMBL" id="LANA01000001">
    <property type="protein sequence ID" value="NMN67106.1"/>
    <property type="molecule type" value="Genomic_DNA"/>
</dbReference>
<accession>A0ABX1SZ40</accession>